<evidence type="ECO:0000313" key="1">
    <source>
        <dbReference type="EMBL" id="QHS99575.1"/>
    </source>
</evidence>
<protein>
    <submittedName>
        <fullName evidence="1">Uncharacterized protein</fullName>
    </submittedName>
</protein>
<name>A0A6C0C4E5_9ZZZZ</name>
<reference evidence="1" key="1">
    <citation type="journal article" date="2020" name="Nature">
        <title>Giant virus diversity and host interactions through global metagenomics.</title>
        <authorList>
            <person name="Schulz F."/>
            <person name="Roux S."/>
            <person name="Paez-Espino D."/>
            <person name="Jungbluth S."/>
            <person name="Walsh D.A."/>
            <person name="Denef V.J."/>
            <person name="McMahon K.D."/>
            <person name="Konstantinidis K.T."/>
            <person name="Eloe-Fadrosh E.A."/>
            <person name="Kyrpides N.C."/>
            <person name="Woyke T."/>
        </authorList>
    </citation>
    <scope>NUCLEOTIDE SEQUENCE</scope>
    <source>
        <strain evidence="1">GVMAG-M-3300020187-37</strain>
    </source>
</reference>
<proteinExistence type="predicted"/>
<accession>A0A6C0C4E5</accession>
<sequence>MDIFKDLRSKNNNYSEKIEVNKFTQSISEKKVLPVKESSKKYDNDVVKTFKTIFELILSIKDVNYTLLEFQELHKYISDKKLELCSIVDTEYPTYNFNKRMLSKSLICKNLQQINDNNLSSLLFYNEHFKINLIIYNKSDNKYYKTGLKNYEKIYITYHNKKWTILDINNNDINYSDINELNTIIDIDLKNNIIYEPYLKAFSHYKLPDLIEIAEEYSMNILKENGKKKSKRELYDEINLYKL</sequence>
<organism evidence="1">
    <name type="scientific">viral metagenome</name>
    <dbReference type="NCBI Taxonomy" id="1070528"/>
    <lineage>
        <taxon>unclassified sequences</taxon>
        <taxon>metagenomes</taxon>
        <taxon>organismal metagenomes</taxon>
    </lineage>
</organism>
<dbReference type="EMBL" id="MN739345">
    <property type="protein sequence ID" value="QHS99575.1"/>
    <property type="molecule type" value="Genomic_DNA"/>
</dbReference>
<dbReference type="AlphaFoldDB" id="A0A6C0C4E5"/>